<evidence type="ECO:0008006" key="3">
    <source>
        <dbReference type="Google" id="ProtNLM"/>
    </source>
</evidence>
<dbReference type="EMBL" id="JAKEVZ010000011">
    <property type="protein sequence ID" value="MCF1752370.1"/>
    <property type="molecule type" value="Genomic_DNA"/>
</dbReference>
<name>A0ABS9BXK1_9BACT</name>
<dbReference type="InterPro" id="IPR029063">
    <property type="entry name" value="SAM-dependent_MTases_sf"/>
</dbReference>
<evidence type="ECO:0000313" key="2">
    <source>
        <dbReference type="Proteomes" id="UP001201449"/>
    </source>
</evidence>
<dbReference type="Gene3D" id="3.40.50.150">
    <property type="entry name" value="Vaccinia Virus protein VP39"/>
    <property type="match status" value="1"/>
</dbReference>
<evidence type="ECO:0000313" key="1">
    <source>
        <dbReference type="EMBL" id="MCF1752370.1"/>
    </source>
</evidence>
<keyword evidence="2" id="KW-1185">Reference proteome</keyword>
<dbReference type="RefSeq" id="WP_234862265.1">
    <property type="nucleotide sequence ID" value="NZ_JAKEVZ010000011.1"/>
</dbReference>
<comment type="caution">
    <text evidence="1">The sequence shown here is derived from an EMBL/GenBank/DDBJ whole genome shotgun (WGS) entry which is preliminary data.</text>
</comment>
<accession>A0ABS9BXK1</accession>
<sequence length="807" mass="94344">MKYKNIREEELKNKVGADWFKSFDTTEIIGNIDFSVFPKQADIFGRTPLLWAEAKTGNFDIPTMFVQLILTIGKARTFDKTLPPAFLGAFDFKKIAFVPYISVQDIFYLNDFNWNVTPSNHDTKEFKLIKERVETNLKQNSYVYDYEKDEKELKHFVANNIAKATETSKIKIDKNNFIPIYLRWLEIVKPIIDVGWDDLKKANILDSDFYLADLFVDDRDTSKIEDDASIRDNLFVIFQNQGYKIAKENIKQMFDATINIRNKETYQQFWKRYKRPPIKEFQNYIIERRDLLVPQDIRERKGAFFTPRQWVELSQKYLCDLLGENWQEEYFIWDCAAGTGNLLAGLTNKYNIWASTLDQADVKVMHDRINHGANLLENHVFQFDFLNDDFSKLPQGLQDIINDEQKRKKLIIYINPPYAEVSSKAEKGKVGVNQTKTHTKYGSILGTAGRELFAQFLIRIYSELNGVTLAEFSTLKILQGSAFLSLKEHFQAKLEKIFLAPADTFDNVKGQFPIGFKIWNTNKKEVFENVVADIYDKNANFIGTKGIYSLNKNQYINKFISIYKATKENNIGFMDGINGNDFQHNNIVYVLNTKEQLPNPRGIWINKDNLIPVSIYFSVRKAIEANWLNDRDQFLNPNNNWKADKEFQNDCLTFTLFSNNIQTKFGVNHWIPFTENEVNAKEKFESNFMTDFIKGKIKPEQKNEGQLFTEETINTDNKPLEFSEEAKEVFKAGRELWKYYHQQKDININAALYDIKLHFQGRNDKGRMNAKSTDDKYTELIGDLRQKLNLLADKIAPKIYEYEFLKL</sequence>
<reference evidence="1 2" key="1">
    <citation type="submission" date="2022-01" db="EMBL/GenBank/DDBJ databases">
        <title>Mariniradius saccharolyticus sp. nov., isolated from sediment of a river.</title>
        <authorList>
            <person name="Liu H."/>
        </authorList>
    </citation>
    <scope>NUCLEOTIDE SEQUENCE [LARGE SCALE GENOMIC DNA]</scope>
    <source>
        <strain evidence="1 2">RY-2</strain>
    </source>
</reference>
<dbReference type="Proteomes" id="UP001201449">
    <property type="component" value="Unassembled WGS sequence"/>
</dbReference>
<dbReference type="SUPFAM" id="SSF53335">
    <property type="entry name" value="S-adenosyl-L-methionine-dependent methyltransferases"/>
    <property type="match status" value="1"/>
</dbReference>
<gene>
    <name evidence="1" type="ORF">L0U89_15000</name>
</gene>
<proteinExistence type="predicted"/>
<protein>
    <recommendedName>
        <fullName evidence="3">Site-specific DNA-methyltransferase (adenine-specific)</fullName>
    </recommendedName>
</protein>
<organism evidence="1 2">
    <name type="scientific">Mariniradius sediminis</name>
    <dbReference type="NCBI Taxonomy" id="2909237"/>
    <lineage>
        <taxon>Bacteria</taxon>
        <taxon>Pseudomonadati</taxon>
        <taxon>Bacteroidota</taxon>
        <taxon>Cytophagia</taxon>
        <taxon>Cytophagales</taxon>
        <taxon>Cyclobacteriaceae</taxon>
        <taxon>Mariniradius</taxon>
    </lineage>
</organism>